<dbReference type="EMBL" id="KI926251">
    <property type="protein sequence ID" value="ETW39285.1"/>
    <property type="molecule type" value="Genomic_DNA"/>
</dbReference>
<dbReference type="AlphaFoldDB" id="A0A024WFB0"/>
<sequence length="59" mass="7098">MQYIYVINLNYSNSLCSMFGKSLYCIRAIIVHLYNRELFLLINIIFYKLQENLLLVAQY</sequence>
<gene>
    <name evidence="1" type="ORF">PFTANZ_00018</name>
</gene>
<name>A0A024WFB0_PLAFA</name>
<organism evidence="1 2">
    <name type="scientific">Plasmodium falciparum Tanzania</name>
    <name type="common">2000708</name>
    <dbReference type="NCBI Taxonomy" id="1036725"/>
    <lineage>
        <taxon>Eukaryota</taxon>
        <taxon>Sar</taxon>
        <taxon>Alveolata</taxon>
        <taxon>Apicomplexa</taxon>
        <taxon>Aconoidasida</taxon>
        <taxon>Haemosporida</taxon>
        <taxon>Plasmodiidae</taxon>
        <taxon>Plasmodium</taxon>
        <taxon>Plasmodium (Laverania)</taxon>
    </lineage>
</organism>
<reference evidence="1 2" key="2">
    <citation type="submission" date="2013-02" db="EMBL/GenBank/DDBJ databases">
        <title>The Genome Sequence of Plasmodium falciparum Tanzania (2000708).</title>
        <authorList>
            <consortium name="The Broad Institute Genome Sequencing Platform"/>
            <consortium name="The Broad Institute Genome Sequencing Center for Infectious Disease"/>
            <person name="Neafsey D."/>
            <person name="Cheeseman I."/>
            <person name="Volkman S."/>
            <person name="Adams J."/>
            <person name="Walker B."/>
            <person name="Young S.K."/>
            <person name="Zeng Q."/>
            <person name="Gargeya S."/>
            <person name="Fitzgerald M."/>
            <person name="Haas B."/>
            <person name="Abouelleil A."/>
            <person name="Alvarado L."/>
            <person name="Arachchi H.M."/>
            <person name="Berlin A.M."/>
            <person name="Chapman S.B."/>
            <person name="Dewar J."/>
            <person name="Goldberg J."/>
            <person name="Griggs A."/>
            <person name="Gujja S."/>
            <person name="Hansen M."/>
            <person name="Howarth C."/>
            <person name="Imamovic A."/>
            <person name="Larimer J."/>
            <person name="McCowan C."/>
            <person name="Murphy C."/>
            <person name="Neiman D."/>
            <person name="Pearson M."/>
            <person name="Priest M."/>
            <person name="Roberts A."/>
            <person name="Saif S."/>
            <person name="Shea T."/>
            <person name="Sisk P."/>
            <person name="Sykes S."/>
            <person name="Wortman J."/>
            <person name="Nusbaum C."/>
            <person name="Birren B."/>
        </authorList>
    </citation>
    <scope>NUCLEOTIDE SEQUENCE [LARGE SCALE GENOMIC DNA]</scope>
    <source>
        <strain evidence="2">Tanzania (2000708)</strain>
    </source>
</reference>
<reference evidence="1 2" key="1">
    <citation type="submission" date="2013-02" db="EMBL/GenBank/DDBJ databases">
        <title>The Genome Annotation of Plasmodium falciparum Tanzania (2000708).</title>
        <authorList>
            <consortium name="The Broad Institute Genome Sequencing Platform"/>
            <consortium name="The Broad Institute Genome Sequencing Center for Infectious Disease"/>
            <person name="Neafsey D."/>
            <person name="Hoffman S."/>
            <person name="Volkman S."/>
            <person name="Rosenthal P."/>
            <person name="Walker B."/>
            <person name="Young S.K."/>
            <person name="Zeng Q."/>
            <person name="Gargeya S."/>
            <person name="Fitzgerald M."/>
            <person name="Haas B."/>
            <person name="Abouelleil A."/>
            <person name="Allen A.W."/>
            <person name="Alvarado L."/>
            <person name="Arachchi H.M."/>
            <person name="Berlin A.M."/>
            <person name="Chapman S.B."/>
            <person name="Gainer-Dewar J."/>
            <person name="Goldberg J."/>
            <person name="Griggs A."/>
            <person name="Gujja S."/>
            <person name="Hansen M."/>
            <person name="Howarth C."/>
            <person name="Imamovic A."/>
            <person name="Ireland A."/>
            <person name="Larimer J."/>
            <person name="McCowan C."/>
            <person name="Murphy C."/>
            <person name="Pearson M."/>
            <person name="Poon T.W."/>
            <person name="Priest M."/>
            <person name="Roberts A."/>
            <person name="Saif S."/>
            <person name="Shea T."/>
            <person name="Sisk P."/>
            <person name="Sykes S."/>
            <person name="Wortman J."/>
            <person name="Nusbaum C."/>
            <person name="Birren B."/>
        </authorList>
    </citation>
    <scope>NUCLEOTIDE SEQUENCE [LARGE SCALE GENOMIC DNA]</scope>
    <source>
        <strain evidence="2">Tanzania (2000708)</strain>
    </source>
</reference>
<evidence type="ECO:0000313" key="1">
    <source>
        <dbReference type="EMBL" id="ETW39285.1"/>
    </source>
</evidence>
<protein>
    <submittedName>
        <fullName evidence="1">Uncharacterized protein</fullName>
    </submittedName>
</protein>
<evidence type="ECO:0000313" key="2">
    <source>
        <dbReference type="Proteomes" id="UP000030708"/>
    </source>
</evidence>
<proteinExistence type="predicted"/>
<dbReference type="Proteomes" id="UP000030708">
    <property type="component" value="Unassembled WGS sequence"/>
</dbReference>
<accession>A0A024WFB0</accession>